<dbReference type="Proteomes" id="UP000005666">
    <property type="component" value="Chromosome 7"/>
</dbReference>
<evidence type="ECO:0000313" key="8">
    <source>
        <dbReference type="Proteomes" id="UP000005666"/>
    </source>
</evidence>
<dbReference type="Pfam" id="PF24519">
    <property type="entry name" value="Ig-like_Pom152_1"/>
    <property type="match status" value="1"/>
</dbReference>
<evidence type="ECO:0000259" key="4">
    <source>
        <dbReference type="Pfam" id="PF24312"/>
    </source>
</evidence>
<dbReference type="KEGG" id="tpf:TPHA_0G02690"/>
<feature type="domain" description="Nucleoporin POM152 N-terminal transmembrane" evidence="3">
    <location>
        <begin position="107"/>
        <end position="194"/>
    </location>
</feature>
<evidence type="ECO:0000259" key="2">
    <source>
        <dbReference type="Pfam" id="PF23664"/>
    </source>
</evidence>
<evidence type="ECO:0000259" key="3">
    <source>
        <dbReference type="Pfam" id="PF24097"/>
    </source>
</evidence>
<dbReference type="STRING" id="1071381.G8BW28"/>
<dbReference type="PANTHER" id="PTHR28206">
    <property type="entry name" value="NUCLEOPORIN POM152"/>
    <property type="match status" value="1"/>
</dbReference>
<feature type="region of interest" description="Disordered" evidence="1">
    <location>
        <begin position="1"/>
        <end position="25"/>
    </location>
</feature>
<dbReference type="InterPro" id="IPR056544">
    <property type="entry name" value="Ig_POM152"/>
</dbReference>
<dbReference type="Pfam" id="PF24527">
    <property type="entry name" value="Ig-like_Pom152_9"/>
    <property type="match status" value="1"/>
</dbReference>
<gene>
    <name evidence="7" type="primary">TPHA0G02690</name>
    <name evidence="7" type="ordered locus">TPHA_0G02690</name>
</gene>
<protein>
    <recommendedName>
        <fullName evidence="9">Nucleoporin POM152</fullName>
    </recommendedName>
</protein>
<evidence type="ECO:0000259" key="6">
    <source>
        <dbReference type="Pfam" id="PF24527"/>
    </source>
</evidence>
<keyword evidence="8" id="KW-1185">Reference proteome</keyword>
<reference evidence="7 8" key="1">
    <citation type="journal article" date="2011" name="Proc. Natl. Acad. Sci. U.S.A.">
        <title>Evolutionary erosion of yeast sex chromosomes by mating-type switching accidents.</title>
        <authorList>
            <person name="Gordon J.L."/>
            <person name="Armisen D."/>
            <person name="Proux-Wera E."/>
            <person name="Oheigeartaigh S.S."/>
            <person name="Byrne K.P."/>
            <person name="Wolfe K.H."/>
        </authorList>
    </citation>
    <scope>NUCLEOTIDE SEQUENCE [LARGE SCALE GENOMIC DNA]</scope>
    <source>
        <strain evidence="8">ATCC 24235 / CBS 4417 / NBRC 1672 / NRRL Y-8282 / UCD 70-5</strain>
    </source>
</reference>
<name>G8BW28_TETPH</name>
<dbReference type="eggNOG" id="ENOG502QQ5B">
    <property type="taxonomic scope" value="Eukaryota"/>
</dbReference>
<dbReference type="InterPro" id="IPR056541">
    <property type="entry name" value="Ig-like_POM152"/>
</dbReference>
<dbReference type="GO" id="GO:0030474">
    <property type="term" value="P:spindle pole body duplication"/>
    <property type="evidence" value="ECO:0007669"/>
    <property type="project" value="EnsemblFungi"/>
</dbReference>
<dbReference type="HOGENOM" id="CLU_002415_0_0_1"/>
<dbReference type="RefSeq" id="XP_003686540.1">
    <property type="nucleotide sequence ID" value="XM_003686492.1"/>
</dbReference>
<evidence type="ECO:0008006" key="9">
    <source>
        <dbReference type="Google" id="ProtNLM"/>
    </source>
</evidence>
<dbReference type="GO" id="GO:0070762">
    <property type="term" value="C:nuclear pore transmembrane ring"/>
    <property type="evidence" value="ECO:0007669"/>
    <property type="project" value="EnsemblFungi"/>
</dbReference>
<dbReference type="InterPro" id="IPR037701">
    <property type="entry name" value="Pom152"/>
</dbReference>
<feature type="domain" description="Nucleoporin POM152 immunoglobulin-like" evidence="2">
    <location>
        <begin position="945"/>
        <end position="1018"/>
    </location>
</feature>
<feature type="domain" description="Nucleoporin POM152 Ig-like" evidence="4">
    <location>
        <begin position="822"/>
        <end position="909"/>
    </location>
</feature>
<dbReference type="Pfam" id="PF23664">
    <property type="entry name" value="Ig_Pom152"/>
    <property type="match status" value="2"/>
</dbReference>
<proteinExistence type="predicted"/>
<feature type="region of interest" description="Disordered" evidence="1">
    <location>
        <begin position="37"/>
        <end position="88"/>
    </location>
</feature>
<dbReference type="Pfam" id="PF24312">
    <property type="entry name" value="Ig-like_POM152"/>
    <property type="match status" value="1"/>
</dbReference>
<dbReference type="InterPro" id="IPR056542">
    <property type="entry name" value="Ig-like_POM152_1st"/>
</dbReference>
<organism evidence="7 8">
    <name type="scientific">Tetrapisispora phaffii (strain ATCC 24235 / CBS 4417 / NBRC 1672 / NRRL Y-8282 / UCD 70-5)</name>
    <name type="common">Yeast</name>
    <name type="synonym">Fabospora phaffii</name>
    <dbReference type="NCBI Taxonomy" id="1071381"/>
    <lineage>
        <taxon>Eukaryota</taxon>
        <taxon>Fungi</taxon>
        <taxon>Dikarya</taxon>
        <taxon>Ascomycota</taxon>
        <taxon>Saccharomycotina</taxon>
        <taxon>Saccharomycetes</taxon>
        <taxon>Saccharomycetales</taxon>
        <taxon>Saccharomycetaceae</taxon>
        <taxon>Tetrapisispora</taxon>
    </lineage>
</organism>
<feature type="domain" description="Nucleoporin POM152 ninth Ig-like" evidence="6">
    <location>
        <begin position="1148"/>
        <end position="1219"/>
    </location>
</feature>
<dbReference type="OMA" id="DRSNCKR"/>
<dbReference type="PANTHER" id="PTHR28206:SF1">
    <property type="entry name" value="NUCLEOPORIN POM152"/>
    <property type="match status" value="1"/>
</dbReference>
<feature type="compositionally biased region" description="Polar residues" evidence="1">
    <location>
        <begin position="37"/>
        <end position="69"/>
    </location>
</feature>
<dbReference type="InterPro" id="IPR056543">
    <property type="entry name" value="Ig-like_POM152_9th"/>
</dbReference>
<feature type="domain" description="Nucleoporin POM152 immunoglobulin-like" evidence="2">
    <location>
        <begin position="611"/>
        <end position="719"/>
    </location>
</feature>
<dbReference type="Pfam" id="PF24097">
    <property type="entry name" value="TMD_POM152"/>
    <property type="match status" value="1"/>
</dbReference>
<accession>G8BW28</accession>
<evidence type="ECO:0000259" key="5">
    <source>
        <dbReference type="Pfam" id="PF24519"/>
    </source>
</evidence>
<dbReference type="OrthoDB" id="5529162at2759"/>
<dbReference type="GO" id="GO:0005641">
    <property type="term" value="C:nuclear envelope lumen"/>
    <property type="evidence" value="ECO:0007669"/>
    <property type="project" value="EnsemblFungi"/>
</dbReference>
<dbReference type="GO" id="GO:0006999">
    <property type="term" value="P:nuclear pore organization"/>
    <property type="evidence" value="ECO:0007669"/>
    <property type="project" value="EnsemblFungi"/>
</dbReference>
<sequence length="1338" mass="151649">MGMHSSNFEETPRGNHWIGTSTSSHSRYRDSMLSSRFQGNDDSILNPGSTRRKNFNSNNDIRQNSNDETNINNNNHNNSNDHDNNRNRNYNYISNVQPLISTEVIEVSKQRSLAILIFFLIQLYKVYDLVLLKSNIAVSGGFTSNFGFLLKYLIIDSCYFYFLPSFNIPTLTFKTWTITLQIMSIFMFNIFLTNDHEWIFLSTIIATWKKYNTKELSVTGDSINQRKLYDSSSHFKGALTIKILPENTAMLNPLQNSYCLPFDDSLFQISTVNVPIRINSTADIKFIQLEHRDIFTNEVELKNLTKKDWKTVKSLDDLTLMNKKMTAEKFRQEADKSIKYLNIPVKELGLYQIKKIVDSNDFNLKIYNSHLVVAQCPTARIQGAGLENRCIGDSDKVSIEIDAVAPLQLSYVKIIDGVEYSYFDKNLQPESFKSPLQKSKKDVLSKADMENLFWARNQEVVIDFDTVINQAGKHIYKVSSIIDGLGNVMDLKQFSPDVLEEFEYNYDFNVHSIPRATLDEKVDPKSPTKRTIVINFINEEPKSLNGISSKPYMAKIEVTSPEGTKSYFNITSRFSKYEFEAEVPGTYTLQSVYSNFCPGVVAGKTSLIVSQPIAPKLTVDAKPILDQCLGQIGLDFELTFTGLPPFNFEAKIYKLHEGTKKLFETKKYVSPSTRYQISYNPKVEGNYEIVFDNLSNEVFTDAINLTPIKDYSFETTMRVKPGAVFQNRSEKQLCLNDGVDIPVMFKGEPPFTLNYDLIEIFSNKRKSFNIEDIDSFNYKIKTPEFKMGGEYILSLISVKDLSGCVAPLTDADIRIKVRRDIPTASMNFLDNMKTLNINEGSIATIPIKLSGESPFTIKYAQVDKNSGILESFEEKFHSNYNSVIKVRKQGYYKLLEVRDVSCKGKIIDSDKLFRINFFKKPSYEVLEKLSIKTITKKSFVKDPVCEGASSSVDLALSGSPPFTLLYEIISPSGVSSEKKTQIATKYASIKVPSDQNGEYTIKIKDIFDSNYGESNMNIYNQKSGETIIKQYVNAIPKVNFANAGKTFRTCITNIGQKDMLAPINLRVSEGADTFIITFNVYHESTGRAEKIIIDNVTADDFRFEMLYKDLGLGSHDITIEKIEDVNGCVNILSESESNHVFIKITDAPKIQLLDPSATYCVGDYISYQLSGSSPFLIRYDFNGIQLKTKEQTSQFVRLASEAGSISINSISDSTSQCLVDFMLPSKKKEAERLSLVIHPLPSVTVSQGEYLIEDIHEGDQAEVIFSFEGTPPFSLTFVRTEENLNTNVRGKPQIVETHKVTDIYEFEYRVKTSLQGTYEAIEVSDAYCMAKNDAFFLS</sequence>
<dbReference type="GO" id="GO:0043495">
    <property type="term" value="F:protein-membrane adaptor activity"/>
    <property type="evidence" value="ECO:0007669"/>
    <property type="project" value="EnsemblFungi"/>
</dbReference>
<feature type="domain" description="Nucleoporin POM152 first Ig-like" evidence="5">
    <location>
        <begin position="248"/>
        <end position="373"/>
    </location>
</feature>
<evidence type="ECO:0000256" key="1">
    <source>
        <dbReference type="SAM" id="MobiDB-lite"/>
    </source>
</evidence>
<evidence type="ECO:0000313" key="7">
    <source>
        <dbReference type="EMBL" id="CCE64106.1"/>
    </source>
</evidence>
<dbReference type="EMBL" id="HE612862">
    <property type="protein sequence ID" value="CCE64106.1"/>
    <property type="molecule type" value="Genomic_DNA"/>
</dbReference>
<dbReference type="GO" id="GO:0017056">
    <property type="term" value="F:structural constituent of nuclear pore"/>
    <property type="evidence" value="ECO:0007669"/>
    <property type="project" value="EnsemblFungi"/>
</dbReference>
<dbReference type="GeneID" id="11535810"/>
<dbReference type="InterPro" id="IPR056540">
    <property type="entry name" value="TMD_POM152"/>
</dbReference>
<dbReference type="GO" id="GO:0006606">
    <property type="term" value="P:protein import into nucleus"/>
    <property type="evidence" value="ECO:0007669"/>
    <property type="project" value="EnsemblFungi"/>
</dbReference>